<name>A0AC60R1Y2_IXOPE</name>
<sequence length="254" mass="28604">MMTICAKQETENESLRAKLEERRKFMSYADALRGRVTGTEGTGGPSHLAGASAQEQAHPAALTQTDAVPTRPEHVMLIYFRNPTGNTNACNDIKVLVKKYFNPQNLGMGDVTLKDIREGLAVQSNSLQGLQNLQNAIKDHECTKDILVLRRPNKRKPQFRVMGVDPDILPAEFSAALYKQNPGLVEDLKDIQHRTSYKEKSGNLTHIFEVNPKNYNNFKEENKLRLGWTSCTMSENFYVPRCTSAAHTDIQLRN</sequence>
<dbReference type="Proteomes" id="UP000805193">
    <property type="component" value="Unassembled WGS sequence"/>
</dbReference>
<keyword evidence="2" id="KW-1185">Reference proteome</keyword>
<accession>A0AC60R1Y2</accession>
<gene>
    <name evidence="1" type="ORF">HPB47_024695</name>
</gene>
<protein>
    <submittedName>
        <fullName evidence="1">Uncharacterized protein</fullName>
    </submittedName>
</protein>
<comment type="caution">
    <text evidence="1">The sequence shown here is derived from an EMBL/GenBank/DDBJ whole genome shotgun (WGS) entry which is preliminary data.</text>
</comment>
<proteinExistence type="predicted"/>
<evidence type="ECO:0000313" key="1">
    <source>
        <dbReference type="EMBL" id="KAG0445080.1"/>
    </source>
</evidence>
<organism evidence="1 2">
    <name type="scientific">Ixodes persulcatus</name>
    <name type="common">Taiga tick</name>
    <dbReference type="NCBI Taxonomy" id="34615"/>
    <lineage>
        <taxon>Eukaryota</taxon>
        <taxon>Metazoa</taxon>
        <taxon>Ecdysozoa</taxon>
        <taxon>Arthropoda</taxon>
        <taxon>Chelicerata</taxon>
        <taxon>Arachnida</taxon>
        <taxon>Acari</taxon>
        <taxon>Parasitiformes</taxon>
        <taxon>Ixodida</taxon>
        <taxon>Ixodoidea</taxon>
        <taxon>Ixodidae</taxon>
        <taxon>Ixodinae</taxon>
        <taxon>Ixodes</taxon>
    </lineage>
</organism>
<feature type="non-terminal residue" evidence="1">
    <location>
        <position position="254"/>
    </location>
</feature>
<evidence type="ECO:0000313" key="2">
    <source>
        <dbReference type="Proteomes" id="UP000805193"/>
    </source>
</evidence>
<reference evidence="1 2" key="1">
    <citation type="journal article" date="2020" name="Cell">
        <title>Large-Scale Comparative Analyses of Tick Genomes Elucidate Their Genetic Diversity and Vector Capacities.</title>
        <authorList>
            <consortium name="Tick Genome and Microbiome Consortium (TIGMIC)"/>
            <person name="Jia N."/>
            <person name="Wang J."/>
            <person name="Shi W."/>
            <person name="Du L."/>
            <person name="Sun Y."/>
            <person name="Zhan W."/>
            <person name="Jiang J.F."/>
            <person name="Wang Q."/>
            <person name="Zhang B."/>
            <person name="Ji P."/>
            <person name="Bell-Sakyi L."/>
            <person name="Cui X.M."/>
            <person name="Yuan T.T."/>
            <person name="Jiang B.G."/>
            <person name="Yang W.F."/>
            <person name="Lam T.T."/>
            <person name="Chang Q.C."/>
            <person name="Ding S.J."/>
            <person name="Wang X.J."/>
            <person name="Zhu J.G."/>
            <person name="Ruan X.D."/>
            <person name="Zhao L."/>
            <person name="Wei J.T."/>
            <person name="Ye R.Z."/>
            <person name="Que T.C."/>
            <person name="Du C.H."/>
            <person name="Zhou Y.H."/>
            <person name="Cheng J.X."/>
            <person name="Dai P.F."/>
            <person name="Guo W.B."/>
            <person name="Han X.H."/>
            <person name="Huang E.J."/>
            <person name="Li L.F."/>
            <person name="Wei W."/>
            <person name="Gao Y.C."/>
            <person name="Liu J.Z."/>
            <person name="Shao H.Z."/>
            <person name="Wang X."/>
            <person name="Wang C.C."/>
            <person name="Yang T.C."/>
            <person name="Huo Q.B."/>
            <person name="Li W."/>
            <person name="Chen H.Y."/>
            <person name="Chen S.E."/>
            <person name="Zhou L.G."/>
            <person name="Ni X.B."/>
            <person name="Tian J.H."/>
            <person name="Sheng Y."/>
            <person name="Liu T."/>
            <person name="Pan Y.S."/>
            <person name="Xia L.Y."/>
            <person name="Li J."/>
            <person name="Zhao F."/>
            <person name="Cao W.C."/>
        </authorList>
    </citation>
    <scope>NUCLEOTIDE SEQUENCE [LARGE SCALE GENOMIC DNA]</scope>
    <source>
        <strain evidence="1">Iper-2018</strain>
    </source>
</reference>
<dbReference type="EMBL" id="JABSTQ010000953">
    <property type="protein sequence ID" value="KAG0445080.1"/>
    <property type="molecule type" value="Genomic_DNA"/>
</dbReference>